<dbReference type="Pfam" id="PF00067">
    <property type="entry name" value="p450"/>
    <property type="match status" value="1"/>
</dbReference>
<keyword evidence="2" id="KW-0349">Heme</keyword>
<evidence type="ECO:0000313" key="4">
    <source>
        <dbReference type="Proteomes" id="UP000664132"/>
    </source>
</evidence>
<dbReference type="Gene3D" id="1.10.630.10">
    <property type="entry name" value="Cytochrome P450"/>
    <property type="match status" value="1"/>
</dbReference>
<dbReference type="PRINTS" id="PR00463">
    <property type="entry name" value="EP450I"/>
</dbReference>
<dbReference type="GO" id="GO:0020037">
    <property type="term" value="F:heme binding"/>
    <property type="evidence" value="ECO:0007669"/>
    <property type="project" value="InterPro"/>
</dbReference>
<evidence type="ECO:0000256" key="2">
    <source>
        <dbReference type="PIRSR" id="PIRSR602401-1"/>
    </source>
</evidence>
<dbReference type="GO" id="GO:0004497">
    <property type="term" value="F:monooxygenase activity"/>
    <property type="evidence" value="ECO:0007669"/>
    <property type="project" value="InterPro"/>
</dbReference>
<gene>
    <name evidence="3" type="ORF">IFR04_000772</name>
</gene>
<dbReference type="SUPFAM" id="SSF48264">
    <property type="entry name" value="Cytochrome P450"/>
    <property type="match status" value="1"/>
</dbReference>
<evidence type="ECO:0000313" key="3">
    <source>
        <dbReference type="EMBL" id="KAG4426065.1"/>
    </source>
</evidence>
<keyword evidence="2" id="KW-0479">Metal-binding</keyword>
<organism evidence="3 4">
    <name type="scientific">Cadophora malorum</name>
    <dbReference type="NCBI Taxonomy" id="108018"/>
    <lineage>
        <taxon>Eukaryota</taxon>
        <taxon>Fungi</taxon>
        <taxon>Dikarya</taxon>
        <taxon>Ascomycota</taxon>
        <taxon>Pezizomycotina</taxon>
        <taxon>Leotiomycetes</taxon>
        <taxon>Helotiales</taxon>
        <taxon>Ploettnerulaceae</taxon>
        <taxon>Cadophora</taxon>
    </lineage>
</organism>
<dbReference type="PANTHER" id="PTHR24305">
    <property type="entry name" value="CYTOCHROME P450"/>
    <property type="match status" value="1"/>
</dbReference>
<dbReference type="InterPro" id="IPR050121">
    <property type="entry name" value="Cytochrome_P450_monoxygenase"/>
</dbReference>
<comment type="caution">
    <text evidence="3">The sequence shown here is derived from an EMBL/GenBank/DDBJ whole genome shotgun (WGS) entry which is preliminary data.</text>
</comment>
<accession>A0A8H8BVW8</accession>
<proteinExistence type="inferred from homology"/>
<dbReference type="InterPro" id="IPR002401">
    <property type="entry name" value="Cyt_P450_E_grp-I"/>
</dbReference>
<dbReference type="PANTHER" id="PTHR24305:SF166">
    <property type="entry name" value="CYTOCHROME P450 12A4, MITOCHONDRIAL-RELATED"/>
    <property type="match status" value="1"/>
</dbReference>
<reference evidence="3" key="1">
    <citation type="submission" date="2021-02" db="EMBL/GenBank/DDBJ databases">
        <title>Genome sequence Cadophora malorum strain M34.</title>
        <authorList>
            <person name="Stefanovic E."/>
            <person name="Vu D."/>
            <person name="Scully C."/>
            <person name="Dijksterhuis J."/>
            <person name="Roader J."/>
            <person name="Houbraken J."/>
        </authorList>
    </citation>
    <scope>NUCLEOTIDE SEQUENCE</scope>
    <source>
        <strain evidence="3">M34</strain>
    </source>
</reference>
<keyword evidence="4" id="KW-1185">Reference proteome</keyword>
<evidence type="ECO:0008006" key="5">
    <source>
        <dbReference type="Google" id="ProtNLM"/>
    </source>
</evidence>
<protein>
    <recommendedName>
        <fullName evidence="5">Cytochrome P450</fullName>
    </recommendedName>
</protein>
<dbReference type="InterPro" id="IPR001128">
    <property type="entry name" value="Cyt_P450"/>
</dbReference>
<dbReference type="EMBL" id="JAFJYH010000005">
    <property type="protein sequence ID" value="KAG4426065.1"/>
    <property type="molecule type" value="Genomic_DNA"/>
</dbReference>
<dbReference type="Proteomes" id="UP000664132">
    <property type="component" value="Unassembled WGS sequence"/>
</dbReference>
<dbReference type="GO" id="GO:0005506">
    <property type="term" value="F:iron ion binding"/>
    <property type="evidence" value="ECO:0007669"/>
    <property type="project" value="InterPro"/>
</dbReference>
<dbReference type="AlphaFoldDB" id="A0A8H8BVW8"/>
<keyword evidence="2" id="KW-0408">Iron</keyword>
<comment type="similarity">
    <text evidence="1">Belongs to the cytochrome P450 family.</text>
</comment>
<comment type="cofactor">
    <cofactor evidence="2">
        <name>heme</name>
        <dbReference type="ChEBI" id="CHEBI:30413"/>
    </cofactor>
</comment>
<dbReference type="OrthoDB" id="3934656at2759"/>
<dbReference type="GO" id="GO:0016705">
    <property type="term" value="F:oxidoreductase activity, acting on paired donors, with incorporation or reduction of molecular oxygen"/>
    <property type="evidence" value="ECO:0007669"/>
    <property type="project" value="InterPro"/>
</dbReference>
<name>A0A8H8BVW8_9HELO</name>
<dbReference type="InterPro" id="IPR036396">
    <property type="entry name" value="Cyt_P450_sf"/>
</dbReference>
<evidence type="ECO:0000256" key="1">
    <source>
        <dbReference type="ARBA" id="ARBA00010617"/>
    </source>
</evidence>
<sequence length="506" mass="57595">MKVWEYSMVQNILLISLCSLLCLIVYRIAFHPLRNIPGPFLAKLTGHWRNDRTWRGTWHDDILQLHERYGRVVRIAPNEVSVVDQNCIKTLYGHGQNAMKTNWYAVWDPPIPAPAFFPARDRKLHSFLRKRVSAAYSMTSILKYEEPIQGLLGLMIERLRLQAKAGNAINLGDWTGALAFDVVGVLGFGAPFEHLQNDAADVMEIRSSVLELFFWGQCMGHYWGQMKLLRNALTLKLMALAGIKDKIAGFQKWSAERVTARMAEKKDGVQHPDMLAHFVNMKAQNGEPASFPEVLVEALNLVGAGADTISIGMRSCVEYVCSRPDVYRKLQEEVDEFYMTNGSHTPITYLQTQQLPYLNAVVREALRLRPSIIGQLLRHTPEGGLVIDGKFIPANTPIGMSPLAQNRDKKVWGEDANEFKSERWLESEAKARQLESCNMTFGGNGPRMCVGRNIALVEIHKFLAQMIRAFEIEIVNKDQPYKMKTYWFSYQHDFMIKLKARSYSAV</sequence>
<feature type="binding site" description="axial binding residue" evidence="2">
    <location>
        <position position="449"/>
    </location>
    <ligand>
        <name>heme</name>
        <dbReference type="ChEBI" id="CHEBI:30413"/>
    </ligand>
    <ligandPart>
        <name>Fe</name>
        <dbReference type="ChEBI" id="CHEBI:18248"/>
    </ligandPart>
</feature>